<organism evidence="2 3">
    <name type="scientific">Meripilus lineatus</name>
    <dbReference type="NCBI Taxonomy" id="2056292"/>
    <lineage>
        <taxon>Eukaryota</taxon>
        <taxon>Fungi</taxon>
        <taxon>Dikarya</taxon>
        <taxon>Basidiomycota</taxon>
        <taxon>Agaricomycotina</taxon>
        <taxon>Agaricomycetes</taxon>
        <taxon>Polyporales</taxon>
        <taxon>Meripilaceae</taxon>
        <taxon>Meripilus</taxon>
    </lineage>
</organism>
<dbReference type="PANTHER" id="PTHR44329:SF214">
    <property type="entry name" value="PROTEIN KINASE DOMAIN-CONTAINING PROTEIN"/>
    <property type="match status" value="1"/>
</dbReference>
<dbReference type="Gene3D" id="1.10.510.10">
    <property type="entry name" value="Transferase(Phosphotransferase) domain 1"/>
    <property type="match status" value="2"/>
</dbReference>
<sequence length="830" mass="93211">MGNLVSRIHSLLTLIKSVFEKNTTSSHVQLAKSEIIRLAPIVVKWLQAASNQLGLVEPGEESLVELLQSAFRTGDIKKIYRLSNEVDGALNIILTACDISARVDAPDDLLARRVLVGTFCELSCRSPSFPRCLMLEVEQLDDSHQTTTEHADTYSGTLGGQDVDLRVPKVMQQCGPRVLESRLFREDAALWRTLPADERIIPFLGISNITVDQKTYVSLISPKSEGEKLAQHIAKLTREAVPDCEVVPSVINWVTFSLSNIISTQHLRNHEQIQELSSALLHLHSNGIVHGRLCGDAILLTPDAHIRLLGFENAKFEYGDIIEEPTSGYHMAFLAPELLQDDSEGRIKPPSFASDVWAFGCVCVQLFNEGVDPHNGATAAFIKKRVKQGCHPPHTMTIPDDIWRLAERCWEMVPERRPSMQLLVDELAEAQNRPRDFLPSVLVSLAATPSGNNRRRRILEEVTSLARNRDLHKVLDYNNDQYDAQRAFDILHEILMDCYSGRYNLPMGTRSTLRILLVKLVSAADLRPPSLSVKGAEVLPADHFIKTTSASVYMASYQQRKVALKGMLYSDGPKYRRQRRKLYIESIVWKTLPHERILPFIGVDTEALHGERAMVSPWMENGNARTYVKQHKGQGKDFRALVNKLLHQTALAVEFLHSEDIAHGDLRGANVLIDPEGNALLADFGMVVLYGAGCPHFCLSVHDGHPAYISPERVNPSWYNDEHLEREYDENGKAKVPRTPPSLRSDIYGFGCLCIELYACEDPYGPIHRFAAAQKAIHNEAHQRPRTADRKGDEMSDVVWAVVSQCLERKDLSKRLRAKQVVEARIIDMV</sequence>
<dbReference type="EMBL" id="JANAWD010000237">
    <property type="protein sequence ID" value="KAJ3483209.1"/>
    <property type="molecule type" value="Genomic_DNA"/>
</dbReference>
<evidence type="ECO:0000313" key="3">
    <source>
        <dbReference type="Proteomes" id="UP001212997"/>
    </source>
</evidence>
<keyword evidence="3" id="KW-1185">Reference proteome</keyword>
<proteinExistence type="predicted"/>
<dbReference type="InterPro" id="IPR051681">
    <property type="entry name" value="Ser/Thr_Kinases-Pseudokinases"/>
</dbReference>
<dbReference type="InterPro" id="IPR000719">
    <property type="entry name" value="Prot_kinase_dom"/>
</dbReference>
<dbReference type="PANTHER" id="PTHR44329">
    <property type="entry name" value="SERINE/THREONINE-PROTEIN KINASE TNNI3K-RELATED"/>
    <property type="match status" value="1"/>
</dbReference>
<dbReference type="CDD" id="cd00180">
    <property type="entry name" value="PKc"/>
    <property type="match status" value="1"/>
</dbReference>
<dbReference type="GO" id="GO:0005524">
    <property type="term" value="F:ATP binding"/>
    <property type="evidence" value="ECO:0007669"/>
    <property type="project" value="InterPro"/>
</dbReference>
<dbReference type="AlphaFoldDB" id="A0AAD5V1H9"/>
<dbReference type="InterPro" id="IPR011009">
    <property type="entry name" value="Kinase-like_dom_sf"/>
</dbReference>
<evidence type="ECO:0000313" key="2">
    <source>
        <dbReference type="EMBL" id="KAJ3483209.1"/>
    </source>
</evidence>
<feature type="domain" description="Protein kinase" evidence="1">
    <location>
        <begin position="538"/>
        <end position="827"/>
    </location>
</feature>
<dbReference type="Pfam" id="PF00069">
    <property type="entry name" value="Pkinase"/>
    <property type="match status" value="1"/>
</dbReference>
<dbReference type="Pfam" id="PF07714">
    <property type="entry name" value="PK_Tyr_Ser-Thr"/>
    <property type="match status" value="1"/>
</dbReference>
<comment type="caution">
    <text evidence="2">The sequence shown here is derived from an EMBL/GenBank/DDBJ whole genome shotgun (WGS) entry which is preliminary data.</text>
</comment>
<dbReference type="SUPFAM" id="SSF56112">
    <property type="entry name" value="Protein kinase-like (PK-like)"/>
    <property type="match status" value="2"/>
</dbReference>
<name>A0AAD5V1H9_9APHY</name>
<dbReference type="Proteomes" id="UP001212997">
    <property type="component" value="Unassembled WGS sequence"/>
</dbReference>
<dbReference type="PROSITE" id="PS50011">
    <property type="entry name" value="PROTEIN_KINASE_DOM"/>
    <property type="match status" value="2"/>
</dbReference>
<feature type="domain" description="Protein kinase" evidence="1">
    <location>
        <begin position="134"/>
        <end position="438"/>
    </location>
</feature>
<accession>A0AAD5V1H9</accession>
<gene>
    <name evidence="2" type="ORF">NLI96_g6471</name>
</gene>
<dbReference type="GO" id="GO:0004674">
    <property type="term" value="F:protein serine/threonine kinase activity"/>
    <property type="evidence" value="ECO:0007669"/>
    <property type="project" value="TreeGrafter"/>
</dbReference>
<reference evidence="2" key="1">
    <citation type="submission" date="2022-07" db="EMBL/GenBank/DDBJ databases">
        <title>Genome Sequence of Physisporinus lineatus.</title>
        <authorList>
            <person name="Buettner E."/>
        </authorList>
    </citation>
    <scope>NUCLEOTIDE SEQUENCE</scope>
    <source>
        <strain evidence="2">VT162</strain>
    </source>
</reference>
<dbReference type="InterPro" id="IPR001245">
    <property type="entry name" value="Ser-Thr/Tyr_kinase_cat_dom"/>
</dbReference>
<protein>
    <recommendedName>
        <fullName evidence="1">Protein kinase domain-containing protein</fullName>
    </recommendedName>
</protein>
<evidence type="ECO:0000259" key="1">
    <source>
        <dbReference type="PROSITE" id="PS50011"/>
    </source>
</evidence>